<dbReference type="InterPro" id="IPR007630">
    <property type="entry name" value="RNA_pol_sigma70_r4"/>
</dbReference>
<evidence type="ECO:0000259" key="6">
    <source>
        <dbReference type="Pfam" id="PF04542"/>
    </source>
</evidence>
<sequence>MTTNQTYSEQELARLLRLRDQSAFTYLYDSYSGALYGVIQQVVPDQHIASDILQDVFVKIWRQIEKYDPEKGRLFTWMYNIARNTAIDVLKSKGWQNEKKTDQLDVIELSTAAETEKTTDGAGISYLIQHLKAEFKEIVELSYTQGYTQEEISTLLSIPLGTVKTRMRAALLQLRKNFSIEK</sequence>
<dbReference type="InterPro" id="IPR013324">
    <property type="entry name" value="RNA_pol_sigma_r3/r4-like"/>
</dbReference>
<dbReference type="InterPro" id="IPR013325">
    <property type="entry name" value="RNA_pol_sigma_r2"/>
</dbReference>
<evidence type="ECO:0000256" key="2">
    <source>
        <dbReference type="ARBA" id="ARBA00023015"/>
    </source>
</evidence>
<reference evidence="9" key="1">
    <citation type="journal article" date="2019" name="Int. J. Syst. Evol. Microbiol.">
        <title>The Global Catalogue of Microorganisms (GCM) 10K type strain sequencing project: providing services to taxonomists for standard genome sequencing and annotation.</title>
        <authorList>
            <consortium name="The Broad Institute Genomics Platform"/>
            <consortium name="The Broad Institute Genome Sequencing Center for Infectious Disease"/>
            <person name="Wu L."/>
            <person name="Ma J."/>
        </authorList>
    </citation>
    <scope>NUCLEOTIDE SEQUENCE [LARGE SCALE GENOMIC DNA]</scope>
    <source>
        <strain evidence="9">KCTC 23299</strain>
    </source>
</reference>
<organism evidence="8 9">
    <name type="scientific">Terrimonas rubra</name>
    <dbReference type="NCBI Taxonomy" id="1035890"/>
    <lineage>
        <taxon>Bacteria</taxon>
        <taxon>Pseudomonadati</taxon>
        <taxon>Bacteroidota</taxon>
        <taxon>Chitinophagia</taxon>
        <taxon>Chitinophagales</taxon>
        <taxon>Chitinophagaceae</taxon>
        <taxon>Terrimonas</taxon>
    </lineage>
</organism>
<proteinExistence type="inferred from homology"/>
<dbReference type="InterPro" id="IPR007627">
    <property type="entry name" value="RNA_pol_sigma70_r2"/>
</dbReference>
<keyword evidence="3" id="KW-0731">Sigma factor</keyword>
<evidence type="ECO:0000256" key="5">
    <source>
        <dbReference type="ARBA" id="ARBA00023163"/>
    </source>
</evidence>
<dbReference type="InterPro" id="IPR039425">
    <property type="entry name" value="RNA_pol_sigma-70-like"/>
</dbReference>
<protein>
    <submittedName>
        <fullName evidence="8">RNA polymerase sigma factor</fullName>
    </submittedName>
</protein>
<dbReference type="Gene3D" id="1.10.1740.10">
    <property type="match status" value="1"/>
</dbReference>
<dbReference type="NCBIfam" id="TIGR02937">
    <property type="entry name" value="sigma70-ECF"/>
    <property type="match status" value="1"/>
</dbReference>
<dbReference type="Gene3D" id="1.10.10.10">
    <property type="entry name" value="Winged helix-like DNA-binding domain superfamily/Winged helix DNA-binding domain"/>
    <property type="match status" value="1"/>
</dbReference>
<evidence type="ECO:0000313" key="9">
    <source>
        <dbReference type="Proteomes" id="UP001597511"/>
    </source>
</evidence>
<dbReference type="Proteomes" id="UP001597511">
    <property type="component" value="Unassembled WGS sequence"/>
</dbReference>
<evidence type="ECO:0000256" key="4">
    <source>
        <dbReference type="ARBA" id="ARBA00023125"/>
    </source>
</evidence>
<keyword evidence="9" id="KW-1185">Reference proteome</keyword>
<dbReference type="InterPro" id="IPR036388">
    <property type="entry name" value="WH-like_DNA-bd_sf"/>
</dbReference>
<comment type="caution">
    <text evidence="8">The sequence shown here is derived from an EMBL/GenBank/DDBJ whole genome shotgun (WGS) entry which is preliminary data.</text>
</comment>
<dbReference type="PANTHER" id="PTHR43133:SF62">
    <property type="entry name" value="RNA POLYMERASE SIGMA FACTOR SIGZ"/>
    <property type="match status" value="1"/>
</dbReference>
<accession>A0ABW6A9W5</accession>
<evidence type="ECO:0000256" key="3">
    <source>
        <dbReference type="ARBA" id="ARBA00023082"/>
    </source>
</evidence>
<dbReference type="Pfam" id="PF04545">
    <property type="entry name" value="Sigma70_r4"/>
    <property type="match status" value="1"/>
</dbReference>
<dbReference type="CDD" id="cd06171">
    <property type="entry name" value="Sigma70_r4"/>
    <property type="match status" value="1"/>
</dbReference>
<dbReference type="SUPFAM" id="SSF88659">
    <property type="entry name" value="Sigma3 and sigma4 domains of RNA polymerase sigma factors"/>
    <property type="match status" value="1"/>
</dbReference>
<evidence type="ECO:0000259" key="7">
    <source>
        <dbReference type="Pfam" id="PF04545"/>
    </source>
</evidence>
<dbReference type="RefSeq" id="WP_386100737.1">
    <property type="nucleotide sequence ID" value="NZ_JBHUOZ010000003.1"/>
</dbReference>
<dbReference type="InterPro" id="IPR014284">
    <property type="entry name" value="RNA_pol_sigma-70_dom"/>
</dbReference>
<keyword evidence="5" id="KW-0804">Transcription</keyword>
<dbReference type="SUPFAM" id="SSF88946">
    <property type="entry name" value="Sigma2 domain of RNA polymerase sigma factors"/>
    <property type="match status" value="1"/>
</dbReference>
<feature type="domain" description="RNA polymerase sigma-70 region 4" evidence="7">
    <location>
        <begin position="128"/>
        <end position="176"/>
    </location>
</feature>
<feature type="domain" description="RNA polymerase sigma-70 region 2" evidence="6">
    <location>
        <begin position="27"/>
        <end position="95"/>
    </location>
</feature>
<evidence type="ECO:0000313" key="8">
    <source>
        <dbReference type="EMBL" id="MFD2921096.1"/>
    </source>
</evidence>
<keyword evidence="4" id="KW-0238">DNA-binding</keyword>
<evidence type="ECO:0000256" key="1">
    <source>
        <dbReference type="ARBA" id="ARBA00010641"/>
    </source>
</evidence>
<keyword evidence="2" id="KW-0805">Transcription regulation</keyword>
<gene>
    <name evidence="8" type="ORF">ACFS6H_15325</name>
</gene>
<dbReference type="EMBL" id="JBHUOZ010000003">
    <property type="protein sequence ID" value="MFD2921096.1"/>
    <property type="molecule type" value="Genomic_DNA"/>
</dbReference>
<name>A0ABW6A9W5_9BACT</name>
<dbReference type="Pfam" id="PF04542">
    <property type="entry name" value="Sigma70_r2"/>
    <property type="match status" value="1"/>
</dbReference>
<dbReference type="PANTHER" id="PTHR43133">
    <property type="entry name" value="RNA POLYMERASE ECF-TYPE SIGMA FACTO"/>
    <property type="match status" value="1"/>
</dbReference>
<comment type="similarity">
    <text evidence="1">Belongs to the sigma-70 factor family. ECF subfamily.</text>
</comment>